<sequence>MSLNIQQGDNRPFFMDKERLADIIDRITSNTATDEDLAAYNAWCDAMQEQEPEINNLAGLESRTWKKIRQQTGLAPKPKVVGWRIAAAALLTGVIAGSVLLFRHSGDKQALPAASTVAAMPHDIPSGKNTATLTLANGKKILLADVQQGKLAAQTGSEISKTADGTLEYRPVSAGTAATPQYNTLSTARGEQYQITLPDGTRVWLNASTTLTFPTSFAGMNTRQVEVNGEAYFEVPGDPAHPFVVLTNRQRIKVLGTHFNVNNYPDEPFAKTTLLEGAIKINDQKVLQPGQQAISSANGALNITKVSTEGIVAWKNGYFEFNDENIYEVMRKIARWYDVEVIYEGNIPTNGMEGTISRFENVSKVLHTIQQAGLLKFRIEQKKIYVSQY</sequence>
<reference evidence="4 5" key="1">
    <citation type="submission" date="2018-05" db="EMBL/GenBank/DDBJ databases">
        <title>Chitinophaga sp. K3CV102501T nov., isolated from isolated from a monsoon evergreen broad-leaved forest soil.</title>
        <authorList>
            <person name="Lv Y."/>
        </authorList>
    </citation>
    <scope>NUCLEOTIDE SEQUENCE [LARGE SCALE GENOMIC DNA]</scope>
    <source>
        <strain evidence="4 5">GDMCC 1.1325</strain>
    </source>
</reference>
<feature type="transmembrane region" description="Helical" evidence="1">
    <location>
        <begin position="81"/>
        <end position="102"/>
    </location>
</feature>
<evidence type="ECO:0000313" key="5">
    <source>
        <dbReference type="Proteomes" id="UP000253410"/>
    </source>
</evidence>
<feature type="domain" description="FecR protein" evidence="2">
    <location>
        <begin position="184"/>
        <end position="279"/>
    </location>
</feature>
<proteinExistence type="predicted"/>
<dbReference type="InterPro" id="IPR012373">
    <property type="entry name" value="Ferrdict_sens_TM"/>
</dbReference>
<evidence type="ECO:0000313" key="4">
    <source>
        <dbReference type="EMBL" id="RBL91231.1"/>
    </source>
</evidence>
<dbReference type="EMBL" id="QFFJ01000001">
    <property type="protein sequence ID" value="RBL91231.1"/>
    <property type="molecule type" value="Genomic_DNA"/>
</dbReference>
<evidence type="ECO:0008006" key="6">
    <source>
        <dbReference type="Google" id="ProtNLM"/>
    </source>
</evidence>
<organism evidence="4 5">
    <name type="scientific">Chitinophaga flava</name>
    <dbReference type="NCBI Taxonomy" id="2259036"/>
    <lineage>
        <taxon>Bacteria</taxon>
        <taxon>Pseudomonadati</taxon>
        <taxon>Bacteroidota</taxon>
        <taxon>Chitinophagia</taxon>
        <taxon>Chitinophagales</taxon>
        <taxon>Chitinophagaceae</taxon>
        <taxon>Chitinophaga</taxon>
    </lineage>
</organism>
<dbReference type="OrthoDB" id="1099963at2"/>
<comment type="caution">
    <text evidence="4">The sequence shown here is derived from an EMBL/GenBank/DDBJ whole genome shotgun (WGS) entry which is preliminary data.</text>
</comment>
<dbReference type="Pfam" id="PF16344">
    <property type="entry name" value="FecR_C"/>
    <property type="match status" value="1"/>
</dbReference>
<dbReference type="Gene3D" id="3.55.50.30">
    <property type="match status" value="1"/>
</dbReference>
<evidence type="ECO:0000256" key="1">
    <source>
        <dbReference type="SAM" id="Phobius"/>
    </source>
</evidence>
<keyword evidence="5" id="KW-1185">Reference proteome</keyword>
<dbReference type="InterPro" id="IPR006860">
    <property type="entry name" value="FecR"/>
</dbReference>
<dbReference type="Gene3D" id="2.60.120.1440">
    <property type="match status" value="1"/>
</dbReference>
<feature type="domain" description="Protein FecR C-terminal" evidence="3">
    <location>
        <begin position="318"/>
        <end position="386"/>
    </location>
</feature>
<evidence type="ECO:0000259" key="3">
    <source>
        <dbReference type="Pfam" id="PF16344"/>
    </source>
</evidence>
<dbReference type="AlphaFoldDB" id="A0A365XZ09"/>
<dbReference type="GO" id="GO:0016989">
    <property type="term" value="F:sigma factor antagonist activity"/>
    <property type="evidence" value="ECO:0007669"/>
    <property type="project" value="TreeGrafter"/>
</dbReference>
<keyword evidence="1" id="KW-1133">Transmembrane helix</keyword>
<evidence type="ECO:0000259" key="2">
    <source>
        <dbReference type="Pfam" id="PF04773"/>
    </source>
</evidence>
<name>A0A365XZ09_9BACT</name>
<protein>
    <recommendedName>
        <fullName evidence="6">Anti-sigma factor</fullName>
    </recommendedName>
</protein>
<dbReference type="Pfam" id="PF04773">
    <property type="entry name" value="FecR"/>
    <property type="match status" value="1"/>
</dbReference>
<gene>
    <name evidence="4" type="ORF">DF182_00990</name>
</gene>
<keyword evidence="1" id="KW-0472">Membrane</keyword>
<accession>A0A365XZ09</accession>
<dbReference type="PANTHER" id="PTHR30273">
    <property type="entry name" value="PERIPLASMIC SIGNAL SENSOR AND SIGMA FACTOR ACTIVATOR FECR-RELATED"/>
    <property type="match status" value="1"/>
</dbReference>
<dbReference type="InterPro" id="IPR032508">
    <property type="entry name" value="FecR_C"/>
</dbReference>
<dbReference type="Proteomes" id="UP000253410">
    <property type="component" value="Unassembled WGS sequence"/>
</dbReference>
<keyword evidence="1" id="KW-0812">Transmembrane</keyword>
<dbReference type="PANTHER" id="PTHR30273:SF2">
    <property type="entry name" value="PROTEIN FECR"/>
    <property type="match status" value="1"/>
</dbReference>